<sequence length="425" mass="44512">MARFALISAPFASHIRVFEALADRLMGRGHEVLFVLNEGARHVVVSSAPVRTVRSAGRGGLDAVIRRAARPTGPLGILRTVADGADLTDALCEDAPAILKAWRADMIVGDEMEPATGLVAAALGLPFASVAAALPMDVSPGMPLPFLDWPFDPSPEGLKRNAGGEKIANALLTRQRHGIEAWVQRFGLSPRHALADCLSPTLRIAQIVPGFDFPRPPSAIRHFVGPIRGEPPPVAPLLPFEPDPARPLVFASLGTMQGHRLGFFRKAAEACREVGVQLAVAHCGGLSAREAAALGADFVTDFVPLAAVMRRADLCLTHGGLNTVLDALGAGVPLLCVPIAFDQPGIAARIVHHGVGEKLGRVTLSCGRLAASIERLLGASSTRERAAAIGREIARAGGGDLATDLIEAALNGTRASRPEPRVALA</sequence>
<dbReference type="InterPro" id="IPR002213">
    <property type="entry name" value="UDP_glucos_trans"/>
</dbReference>
<feature type="domain" description="Erythromycin biosynthesis protein CIII-like C-terminal" evidence="1">
    <location>
        <begin position="300"/>
        <end position="394"/>
    </location>
</feature>
<dbReference type="AlphaFoldDB" id="A0A7V7PST4"/>
<dbReference type="Pfam" id="PF06722">
    <property type="entry name" value="EryCIII-like_C"/>
    <property type="match status" value="1"/>
</dbReference>
<protein>
    <submittedName>
        <fullName evidence="2">Glycosyltransferase family 1 protein</fullName>
    </submittedName>
</protein>
<evidence type="ECO:0000313" key="2">
    <source>
        <dbReference type="EMBL" id="KAB0682573.1"/>
    </source>
</evidence>
<proteinExistence type="predicted"/>
<dbReference type="InterPro" id="IPR010610">
    <property type="entry name" value="EryCIII-like_C"/>
</dbReference>
<dbReference type="GO" id="GO:0008194">
    <property type="term" value="F:UDP-glycosyltransferase activity"/>
    <property type="evidence" value="ECO:0007669"/>
    <property type="project" value="InterPro"/>
</dbReference>
<dbReference type="EMBL" id="VZDO01000001">
    <property type="protein sequence ID" value="KAB0682573.1"/>
    <property type="molecule type" value="Genomic_DNA"/>
</dbReference>
<reference evidence="2 3" key="1">
    <citation type="submission" date="2019-09" db="EMBL/GenBank/DDBJ databases">
        <title>YIM 132180 draft genome.</title>
        <authorList>
            <person name="Zhang K."/>
        </authorList>
    </citation>
    <scope>NUCLEOTIDE SEQUENCE [LARGE SCALE GENOMIC DNA]</scope>
    <source>
        <strain evidence="2 3">YIM 132180</strain>
    </source>
</reference>
<dbReference type="PANTHER" id="PTHR48050">
    <property type="entry name" value="STEROL 3-BETA-GLUCOSYLTRANSFERASE"/>
    <property type="match status" value="1"/>
</dbReference>
<dbReference type="Proteomes" id="UP000432089">
    <property type="component" value="Unassembled WGS sequence"/>
</dbReference>
<name>A0A7V7PST4_9HYPH</name>
<dbReference type="PANTHER" id="PTHR48050:SF13">
    <property type="entry name" value="STEROL 3-BETA-GLUCOSYLTRANSFERASE UGT80A2"/>
    <property type="match status" value="1"/>
</dbReference>
<organism evidence="2 3">
    <name type="scientific">Plantimonas leprariae</name>
    <dbReference type="NCBI Taxonomy" id="2615207"/>
    <lineage>
        <taxon>Bacteria</taxon>
        <taxon>Pseudomonadati</taxon>
        <taxon>Pseudomonadota</taxon>
        <taxon>Alphaproteobacteria</taxon>
        <taxon>Hyphomicrobiales</taxon>
        <taxon>Aurantimonadaceae</taxon>
        <taxon>Plantimonas</taxon>
    </lineage>
</organism>
<evidence type="ECO:0000259" key="1">
    <source>
        <dbReference type="Pfam" id="PF06722"/>
    </source>
</evidence>
<dbReference type="CDD" id="cd03784">
    <property type="entry name" value="GT1_Gtf-like"/>
    <property type="match status" value="1"/>
</dbReference>
<dbReference type="Gene3D" id="3.40.50.2000">
    <property type="entry name" value="Glycogen Phosphorylase B"/>
    <property type="match status" value="2"/>
</dbReference>
<dbReference type="InterPro" id="IPR050426">
    <property type="entry name" value="Glycosyltransferase_28"/>
</dbReference>
<dbReference type="GO" id="GO:0016758">
    <property type="term" value="F:hexosyltransferase activity"/>
    <property type="evidence" value="ECO:0007669"/>
    <property type="project" value="UniProtKB-ARBA"/>
</dbReference>
<dbReference type="SUPFAM" id="SSF53756">
    <property type="entry name" value="UDP-Glycosyltransferase/glycogen phosphorylase"/>
    <property type="match status" value="1"/>
</dbReference>
<gene>
    <name evidence="2" type="ORF">F6X38_00315</name>
</gene>
<evidence type="ECO:0000313" key="3">
    <source>
        <dbReference type="Proteomes" id="UP000432089"/>
    </source>
</evidence>
<comment type="caution">
    <text evidence="2">The sequence shown here is derived from an EMBL/GenBank/DDBJ whole genome shotgun (WGS) entry which is preliminary data.</text>
</comment>
<keyword evidence="3" id="KW-1185">Reference proteome</keyword>
<accession>A0A7V7PST4</accession>
<dbReference type="GO" id="GO:0017000">
    <property type="term" value="P:antibiotic biosynthetic process"/>
    <property type="evidence" value="ECO:0007669"/>
    <property type="project" value="UniProtKB-ARBA"/>
</dbReference>
<keyword evidence="2" id="KW-0808">Transferase</keyword>